<dbReference type="PROSITE" id="PS01276">
    <property type="entry name" value="PEPTIDASE_U32"/>
    <property type="match status" value="1"/>
</dbReference>
<dbReference type="Proteomes" id="UP000005850">
    <property type="component" value="Chromosome"/>
</dbReference>
<dbReference type="Pfam" id="PF16325">
    <property type="entry name" value="Peptidase_U32_C"/>
    <property type="match status" value="1"/>
</dbReference>
<sequence length="426" mass="47866">MSTIITPNQAGLKPVIAKPELLAPAGNLEKLQFAIRYGADAVYIGGQVYSLRANADNFSYDEMREGVKFAHAHGAKVFVATNIIAHNEDLGGMAEYYQELQNIGIDAVIVADPALIQACKKAAPKIEVHLSTQASTTNWRSVQFWKDEGISRVVLAREVSMKEIYDIKSHVDVEIEAFIHGAMCIAYSGRCVLSNHMAMRDSNRGGCAQSCRWKYDLFEDGFNFEEAEKNGAKTLFAEGDEQYTMSPKDLSMLPYIADMIEAGVDSLKVEGRMKSIHYVATVSRAYRMAIDSYFENPKDFKIKQEWIDEVYKAAPRTLSTGFFYGSPSTQEQIFGEPDHPIPYDFAGLVMDYDPATSIATVQVRNHFKVGSKVEFFGPDTFFAQQVEQIWHHVTDEALDTARHPMSLVKMKVNQPVKPYDMMRKEL</sequence>
<dbReference type="EMBL" id="CP007806">
    <property type="protein sequence ID" value="AIG25657.1"/>
    <property type="molecule type" value="Genomic_DNA"/>
</dbReference>
<evidence type="ECO:0000256" key="1">
    <source>
        <dbReference type="ARBA" id="ARBA00022670"/>
    </source>
</evidence>
<gene>
    <name evidence="5" type="ORF">BRLA_c013170</name>
</gene>
<dbReference type="InterPro" id="IPR051454">
    <property type="entry name" value="RNA/ubiquinone_mod_enzymes"/>
</dbReference>
<comment type="similarity">
    <text evidence="3">Belongs to the peptidase U32 family.</text>
</comment>
<dbReference type="STRING" id="1042163.BRLA_c013170"/>
<dbReference type="HOGENOM" id="CLU_011540_0_2_9"/>
<proteinExistence type="inferred from homology"/>
<accession>A0A075QZ85</accession>
<evidence type="ECO:0000259" key="4">
    <source>
        <dbReference type="Pfam" id="PF16325"/>
    </source>
</evidence>
<dbReference type="EC" id="3.4.-.-" evidence="5"/>
<dbReference type="GO" id="GO:0006508">
    <property type="term" value="P:proteolysis"/>
    <property type="evidence" value="ECO:0007669"/>
    <property type="project" value="UniProtKB-KW"/>
</dbReference>
<evidence type="ECO:0000313" key="5">
    <source>
        <dbReference type="EMBL" id="AIG25657.1"/>
    </source>
</evidence>
<dbReference type="InterPro" id="IPR001539">
    <property type="entry name" value="Peptidase_U32"/>
</dbReference>
<dbReference type="PANTHER" id="PTHR30217:SF6">
    <property type="entry name" value="TRNA HYDROXYLATION PROTEIN P"/>
    <property type="match status" value="1"/>
</dbReference>
<protein>
    <submittedName>
        <fullName evidence="5">Peptidase U32 family protein</fullName>
        <ecNumber evidence="5">3.4.-.-</ecNumber>
    </submittedName>
</protein>
<evidence type="ECO:0000313" key="6">
    <source>
        <dbReference type="Proteomes" id="UP000005850"/>
    </source>
</evidence>
<keyword evidence="6" id="KW-1185">Reference proteome</keyword>
<dbReference type="GO" id="GO:0008233">
    <property type="term" value="F:peptidase activity"/>
    <property type="evidence" value="ECO:0007669"/>
    <property type="project" value="UniProtKB-KW"/>
</dbReference>
<reference evidence="5 6" key="1">
    <citation type="journal article" date="2011" name="J. Bacteriol.">
        <title>Genome sequence of Brevibacillus laterosporus LMG 15441, a pathogen of invertebrates.</title>
        <authorList>
            <person name="Djukic M."/>
            <person name="Poehlein A."/>
            <person name="Thurmer A."/>
            <person name="Daniel R."/>
        </authorList>
    </citation>
    <scope>NUCLEOTIDE SEQUENCE [LARGE SCALE GENOMIC DNA]</scope>
    <source>
        <strain evidence="5 6">LMG 15441</strain>
    </source>
</reference>
<feature type="domain" description="Peptidase family U32 C-terminal" evidence="4">
    <location>
        <begin position="343"/>
        <end position="423"/>
    </location>
</feature>
<dbReference type="Gene3D" id="2.40.30.10">
    <property type="entry name" value="Translation factors"/>
    <property type="match status" value="1"/>
</dbReference>
<dbReference type="KEGG" id="blr:BRLA_c013170"/>
<dbReference type="RefSeq" id="WP_003338308.1">
    <property type="nucleotide sequence ID" value="NZ_CP007806.1"/>
</dbReference>
<dbReference type="eggNOG" id="COG0826">
    <property type="taxonomic scope" value="Bacteria"/>
</dbReference>
<organism evidence="5 6">
    <name type="scientific">Brevibacillus laterosporus LMG 15441</name>
    <dbReference type="NCBI Taxonomy" id="1042163"/>
    <lineage>
        <taxon>Bacteria</taxon>
        <taxon>Bacillati</taxon>
        <taxon>Bacillota</taxon>
        <taxon>Bacilli</taxon>
        <taxon>Bacillales</taxon>
        <taxon>Paenibacillaceae</taxon>
        <taxon>Brevibacillus</taxon>
    </lineage>
</organism>
<keyword evidence="2 5" id="KW-0378">Hydrolase</keyword>
<evidence type="ECO:0000256" key="3">
    <source>
        <dbReference type="ARBA" id="ARBA00038374"/>
    </source>
</evidence>
<keyword evidence="1" id="KW-0645">Protease</keyword>
<name>A0A075QZ85_BRELA</name>
<dbReference type="AlphaFoldDB" id="A0A075QZ85"/>
<evidence type="ECO:0000256" key="2">
    <source>
        <dbReference type="ARBA" id="ARBA00022801"/>
    </source>
</evidence>
<dbReference type="Pfam" id="PF01136">
    <property type="entry name" value="Peptidase_U32"/>
    <property type="match status" value="1"/>
</dbReference>
<dbReference type="PANTHER" id="PTHR30217">
    <property type="entry name" value="PEPTIDASE U32 FAMILY"/>
    <property type="match status" value="1"/>
</dbReference>
<dbReference type="InterPro" id="IPR032525">
    <property type="entry name" value="Peptidase_U32_C"/>
</dbReference>